<dbReference type="EMBL" id="BK016176">
    <property type="protein sequence ID" value="DAG00054.1"/>
    <property type="molecule type" value="Genomic_DNA"/>
</dbReference>
<accession>A0A8S5V005</accession>
<organism evidence="1">
    <name type="scientific">Siphoviridae sp. ctBeL15</name>
    <dbReference type="NCBI Taxonomy" id="2825374"/>
    <lineage>
        <taxon>Viruses</taxon>
        <taxon>Duplodnaviria</taxon>
        <taxon>Heunggongvirae</taxon>
        <taxon>Uroviricota</taxon>
        <taxon>Caudoviricetes</taxon>
    </lineage>
</organism>
<evidence type="ECO:0000313" key="1">
    <source>
        <dbReference type="EMBL" id="DAG00054.1"/>
    </source>
</evidence>
<proteinExistence type="predicted"/>
<protein>
    <submittedName>
        <fullName evidence="1">Uncharacterized protein</fullName>
    </submittedName>
</protein>
<reference evidence="1" key="1">
    <citation type="journal article" date="2021" name="Proc. Natl. Acad. Sci. U.S.A.">
        <title>A Catalog of Tens of Thousands of Viruses from Human Metagenomes Reveals Hidden Associations with Chronic Diseases.</title>
        <authorList>
            <person name="Tisza M.J."/>
            <person name="Buck C.B."/>
        </authorList>
    </citation>
    <scope>NUCLEOTIDE SEQUENCE</scope>
    <source>
        <strain evidence="1">CtBeL15</strain>
    </source>
</reference>
<sequence length="197" mass="20750">MAYIEKTAFEPRITNNEFNELCNITGRYQVSEADADCSAGLLVVRGEQLPCAGFKGIKNENAFYMNAAGAAANADTGVYACNTYEWPMLGGRNGNNYAVGTATLGLGVPAGRDGTFTEIVFDGKHAYRFGEGNLSTAIGENTIFTIANGLLVPAAAAPTATGAIYFKLKGTGNFTEGAGQSFVYYDVWACKVSTVTA</sequence>
<name>A0A8S5V005_9CAUD</name>